<feature type="transmembrane region" description="Helical" evidence="2">
    <location>
        <begin position="30"/>
        <end position="51"/>
    </location>
</feature>
<dbReference type="AlphaFoldDB" id="A0A813DSV0"/>
<organism evidence="3 4">
    <name type="scientific">Polarella glacialis</name>
    <name type="common">Dinoflagellate</name>
    <dbReference type="NCBI Taxonomy" id="89957"/>
    <lineage>
        <taxon>Eukaryota</taxon>
        <taxon>Sar</taxon>
        <taxon>Alveolata</taxon>
        <taxon>Dinophyceae</taxon>
        <taxon>Suessiales</taxon>
        <taxon>Suessiaceae</taxon>
        <taxon>Polarella</taxon>
    </lineage>
</organism>
<evidence type="ECO:0000313" key="4">
    <source>
        <dbReference type="Proteomes" id="UP000654075"/>
    </source>
</evidence>
<keyword evidence="2" id="KW-1133">Transmembrane helix</keyword>
<comment type="caution">
    <text evidence="3">The sequence shown here is derived from an EMBL/GenBank/DDBJ whole genome shotgun (WGS) entry which is preliminary data.</text>
</comment>
<evidence type="ECO:0000256" key="1">
    <source>
        <dbReference type="SAM" id="MobiDB-lite"/>
    </source>
</evidence>
<feature type="compositionally biased region" description="Basic and acidic residues" evidence="1">
    <location>
        <begin position="1"/>
        <end position="13"/>
    </location>
</feature>
<keyword evidence="2" id="KW-0472">Membrane</keyword>
<name>A0A813DSV0_POLGL</name>
<proteinExistence type="predicted"/>
<dbReference type="Proteomes" id="UP000654075">
    <property type="component" value="Unassembled WGS sequence"/>
</dbReference>
<evidence type="ECO:0000256" key="2">
    <source>
        <dbReference type="SAM" id="Phobius"/>
    </source>
</evidence>
<feature type="region of interest" description="Disordered" evidence="1">
    <location>
        <begin position="1"/>
        <end position="23"/>
    </location>
</feature>
<sequence length="110" mass="12175">MVERSLKDSDRRTQLRQRGTSQSSLAPLGWSLNALFFLLLVCLLCVALLSLQRFTRPSLARFLSLLLVGDNSVPCNLAVFPGHYAAWCRAIMSPSSTGLQREIKDQSPPA</sequence>
<keyword evidence="4" id="KW-1185">Reference proteome</keyword>
<protein>
    <submittedName>
        <fullName evidence="3">Uncharacterized protein</fullName>
    </submittedName>
</protein>
<evidence type="ECO:0000313" key="3">
    <source>
        <dbReference type="EMBL" id="CAE8590331.1"/>
    </source>
</evidence>
<keyword evidence="2" id="KW-0812">Transmembrane</keyword>
<gene>
    <name evidence="3" type="ORF">PGLA1383_LOCUS9054</name>
</gene>
<dbReference type="EMBL" id="CAJNNV010004216">
    <property type="protein sequence ID" value="CAE8590331.1"/>
    <property type="molecule type" value="Genomic_DNA"/>
</dbReference>
<reference evidence="3" key="1">
    <citation type="submission" date="2021-02" db="EMBL/GenBank/DDBJ databases">
        <authorList>
            <person name="Dougan E. K."/>
            <person name="Rhodes N."/>
            <person name="Thang M."/>
            <person name="Chan C."/>
        </authorList>
    </citation>
    <scope>NUCLEOTIDE SEQUENCE</scope>
</reference>
<accession>A0A813DSV0</accession>